<organism evidence="2 3">
    <name type="scientific">Alteraurantiacibacter buctensis</name>
    <dbReference type="NCBI Taxonomy" id="1503981"/>
    <lineage>
        <taxon>Bacteria</taxon>
        <taxon>Pseudomonadati</taxon>
        <taxon>Pseudomonadota</taxon>
        <taxon>Alphaproteobacteria</taxon>
        <taxon>Sphingomonadales</taxon>
        <taxon>Erythrobacteraceae</taxon>
        <taxon>Alteraurantiacibacter</taxon>
    </lineage>
</organism>
<feature type="chain" id="PRO_5032283123" description="DUF1254 domain-containing protein" evidence="1">
    <location>
        <begin position="27"/>
        <end position="280"/>
    </location>
</feature>
<keyword evidence="1" id="KW-0732">Signal</keyword>
<dbReference type="Proteomes" id="UP000466966">
    <property type="component" value="Unassembled WGS sequence"/>
</dbReference>
<sequence>MQGIKRFTTAVAAAALIALGSGAASAQDRIGDAPNINGIWQAMNTANWNLEPHSAGPNPVADRLVGAIGAIPAGLGVVDGGEIPYLPEARERLERNRANVIRHDPEAACYLPGIPRATYMPYPFQIIQGNDDDILVAYQYASANRVIHMEEVGIPPIDTWMGTSYGQWEGDTLVVTTLALGPGLVKLPGGEMEEGVTWLDRAGNYLTNHATVIERFTPRGPNHMDYEATIEDPTVYSRPWTIRMPLYRNVDANAQLLEFKCVPFSEQLLYGDLIEGQSAQ</sequence>
<protein>
    <recommendedName>
        <fullName evidence="4">DUF1254 domain-containing protein</fullName>
    </recommendedName>
</protein>
<proteinExistence type="predicted"/>
<reference evidence="2 3" key="1">
    <citation type="submission" date="2019-12" db="EMBL/GenBank/DDBJ databases">
        <title>Genomic-based taxomic classification of the family Erythrobacteraceae.</title>
        <authorList>
            <person name="Xu L."/>
        </authorList>
    </citation>
    <scope>NUCLEOTIDE SEQUENCE [LARGE SCALE GENOMIC DNA]</scope>
    <source>
        <strain evidence="2 3">M0322</strain>
    </source>
</reference>
<accession>A0A844YUI8</accession>
<evidence type="ECO:0000256" key="1">
    <source>
        <dbReference type="SAM" id="SignalP"/>
    </source>
</evidence>
<dbReference type="AlphaFoldDB" id="A0A844YUI8"/>
<gene>
    <name evidence="2" type="ORF">GRI99_10140</name>
</gene>
<evidence type="ECO:0000313" key="3">
    <source>
        <dbReference type="Proteomes" id="UP000466966"/>
    </source>
</evidence>
<evidence type="ECO:0008006" key="4">
    <source>
        <dbReference type="Google" id="ProtNLM"/>
    </source>
</evidence>
<dbReference type="RefSeq" id="WP_160771920.1">
    <property type="nucleotide sequence ID" value="NZ_WTYV01000003.1"/>
</dbReference>
<feature type="signal peptide" evidence="1">
    <location>
        <begin position="1"/>
        <end position="26"/>
    </location>
</feature>
<evidence type="ECO:0000313" key="2">
    <source>
        <dbReference type="EMBL" id="MXO71995.1"/>
    </source>
</evidence>
<dbReference type="OrthoDB" id="7054794at2"/>
<name>A0A844YUI8_9SPHN</name>
<comment type="caution">
    <text evidence="2">The sequence shown here is derived from an EMBL/GenBank/DDBJ whole genome shotgun (WGS) entry which is preliminary data.</text>
</comment>
<keyword evidence="3" id="KW-1185">Reference proteome</keyword>
<dbReference type="EMBL" id="WTYV01000003">
    <property type="protein sequence ID" value="MXO71995.1"/>
    <property type="molecule type" value="Genomic_DNA"/>
</dbReference>